<gene>
    <name evidence="10" type="ordered locus">Calkr_0329</name>
</gene>
<dbReference type="Proteomes" id="UP000009256">
    <property type="component" value="Chromosome"/>
</dbReference>
<protein>
    <recommendedName>
        <fullName evidence="9">Glycosyltransferase RgtA/B/C/D-like domain-containing protein</fullName>
    </recommendedName>
</protein>
<dbReference type="PANTHER" id="PTHR33908:SF11">
    <property type="entry name" value="MEMBRANE PROTEIN"/>
    <property type="match status" value="1"/>
</dbReference>
<evidence type="ECO:0000256" key="8">
    <source>
        <dbReference type="SAM" id="Phobius"/>
    </source>
</evidence>
<feature type="transmembrane region" description="Helical" evidence="8">
    <location>
        <begin position="429"/>
        <end position="447"/>
    </location>
</feature>
<evidence type="ECO:0000256" key="7">
    <source>
        <dbReference type="ARBA" id="ARBA00023136"/>
    </source>
</evidence>
<evidence type="ECO:0000259" key="9">
    <source>
        <dbReference type="Pfam" id="PF13231"/>
    </source>
</evidence>
<evidence type="ECO:0000256" key="4">
    <source>
        <dbReference type="ARBA" id="ARBA00022679"/>
    </source>
</evidence>
<dbReference type="Pfam" id="PF13231">
    <property type="entry name" value="PMT_2"/>
    <property type="match status" value="1"/>
</dbReference>
<dbReference type="PANTHER" id="PTHR33908">
    <property type="entry name" value="MANNOSYLTRANSFERASE YKCB-RELATED"/>
    <property type="match status" value="1"/>
</dbReference>
<evidence type="ECO:0000256" key="6">
    <source>
        <dbReference type="ARBA" id="ARBA00022989"/>
    </source>
</evidence>
<feature type="transmembrane region" description="Helical" evidence="8">
    <location>
        <begin position="49"/>
        <end position="70"/>
    </location>
</feature>
<feature type="transmembrane region" description="Helical" evidence="8">
    <location>
        <begin position="289"/>
        <end position="314"/>
    </location>
</feature>
<dbReference type="GO" id="GO:0016763">
    <property type="term" value="F:pentosyltransferase activity"/>
    <property type="evidence" value="ECO:0007669"/>
    <property type="project" value="TreeGrafter"/>
</dbReference>
<keyword evidence="4" id="KW-0808">Transferase</keyword>
<feature type="transmembrane region" description="Helical" evidence="8">
    <location>
        <begin position="82"/>
        <end position="101"/>
    </location>
</feature>
<evidence type="ECO:0000313" key="10">
    <source>
        <dbReference type="EMBL" id="ADQ39889.1"/>
    </source>
</evidence>
<dbReference type="AlphaFoldDB" id="E4S841"/>
<accession>E4S841</accession>
<comment type="subcellular location">
    <subcellularLocation>
        <location evidence="1">Cell membrane</location>
        <topology evidence="1">Multi-pass membrane protein</topology>
    </subcellularLocation>
</comment>
<reference key="1">
    <citation type="submission" date="2010-11" db="EMBL/GenBank/DDBJ databases">
        <title>Complete sequence of chromosome of Caldicellulosiruptor kristjanssonii 177R1B.</title>
        <authorList>
            <consortium name="US DOE Joint Genome Institute"/>
            <person name="Lucas S."/>
            <person name="Copeland A."/>
            <person name="Lapidus A."/>
            <person name="Cheng J.-F."/>
            <person name="Bruce D."/>
            <person name="Goodwin L."/>
            <person name="Pitluck S."/>
            <person name="Davenport K."/>
            <person name="Detter J.C."/>
            <person name="Han C."/>
            <person name="Tapia R."/>
            <person name="Land M."/>
            <person name="Hauser L."/>
            <person name="Jeffries C."/>
            <person name="Kyrpides N."/>
            <person name="Ivanova N."/>
            <person name="Mikhailova N."/>
            <person name="Blumer-Schuette S.E."/>
            <person name="Kelly R.M."/>
            <person name="Woyke T."/>
        </authorList>
    </citation>
    <scope>NUCLEOTIDE SEQUENCE</scope>
    <source>
        <strain>177R1B</strain>
    </source>
</reference>
<dbReference type="eggNOG" id="COG1807">
    <property type="taxonomic scope" value="Bacteria"/>
</dbReference>
<name>E4S841_CALA7</name>
<dbReference type="GO" id="GO:0009103">
    <property type="term" value="P:lipopolysaccharide biosynthetic process"/>
    <property type="evidence" value="ECO:0007669"/>
    <property type="project" value="UniProtKB-ARBA"/>
</dbReference>
<dbReference type="HOGENOM" id="CLU_041400_0_0_9"/>
<dbReference type="InterPro" id="IPR050297">
    <property type="entry name" value="LipidA_mod_glycosyltrf_83"/>
</dbReference>
<sequence length="514" mass="59026">MQFRLLEKIGKYFVVSIYSLTAVFVTFVFKKIFINGNLDYVLPDRFPKILSRLFLFIVIFVISFIFIFLLNNLKSIIHNKSFIVIALLVIPLLMSLILIITTKVEPKSDFLTYFLIARNLSLNKIFIPNYIAMFPHTISFPFFLSLMFRIFGSSVFIAQLTGSVLSTLSVILIYVIGKEIGNRELGFFAALLWTLMPSRILYSLLICTENLFNVVALAITFLFIKTLKTTNTNKRVLHILLIGIFSAWLSSIRPNGILISIAIILYFLFFAKINLTSPNMLKIFRQNIFPIKLFLTLITIITYLLTALVINYTIESKIRQKIASPRIGWNMYVGLNINSHGQWNKNDSQLFEKLIKEKGPTQAQKIFLELSLKRLNAIVKEKKVISFAFDKIITMWHADHEAYDYAAGAQSKNLTAKIKLRKVNKIPKLIMNVYYLSSLLLSLVALFLKLKNNDFTNPLIIMGCFIILGTILLHIPFETALRYKNHSLIWFCFIAAQGITEESLLLTKFLSKRG</sequence>
<dbReference type="InterPro" id="IPR038731">
    <property type="entry name" value="RgtA/B/C-like"/>
</dbReference>
<keyword evidence="2" id="KW-1003">Cell membrane</keyword>
<dbReference type="GO" id="GO:0005886">
    <property type="term" value="C:plasma membrane"/>
    <property type="evidence" value="ECO:0007669"/>
    <property type="project" value="UniProtKB-SubCell"/>
</dbReference>
<feature type="domain" description="Glycosyltransferase RgtA/B/C/D-like" evidence="9">
    <location>
        <begin position="136"/>
        <end position="272"/>
    </location>
</feature>
<keyword evidence="11" id="KW-1185">Reference proteome</keyword>
<dbReference type="OrthoDB" id="2445770at2"/>
<feature type="transmembrane region" description="Helical" evidence="8">
    <location>
        <begin position="200"/>
        <end position="224"/>
    </location>
</feature>
<feature type="transmembrane region" description="Helical" evidence="8">
    <location>
        <begin position="155"/>
        <end position="177"/>
    </location>
</feature>
<evidence type="ECO:0000256" key="5">
    <source>
        <dbReference type="ARBA" id="ARBA00022692"/>
    </source>
</evidence>
<reference evidence="10 11" key="2">
    <citation type="journal article" date="2011" name="J. Bacteriol.">
        <title>Complete genome sequences for the anaerobic, extremely thermophilic plant biomass-degrading bacteria Caldicellulosiruptor hydrothermalis, Caldicellulosiruptor kristjanssonii, Caldicellulosiruptor kronotskyensis, Caldicellulosiruptor owensenis, and Caldicellulosiruptor lactoaceticus.</title>
        <authorList>
            <person name="Blumer-Schuette S.E."/>
            <person name="Ozdemir I."/>
            <person name="Mistry D."/>
            <person name="Lucas S."/>
            <person name="Lapidus A."/>
            <person name="Cheng J.F."/>
            <person name="Goodwin L.A."/>
            <person name="Pitluck S."/>
            <person name="Land M.L."/>
            <person name="Hauser L.J."/>
            <person name="Woyke T."/>
            <person name="Mikhailova N."/>
            <person name="Pati A."/>
            <person name="Kyrpides N.C."/>
            <person name="Ivanova N."/>
            <person name="Detter J.C."/>
            <person name="Walston-Davenport K."/>
            <person name="Han S."/>
            <person name="Adams M.W."/>
            <person name="Kelly R.M."/>
        </authorList>
    </citation>
    <scope>NUCLEOTIDE SEQUENCE [LARGE SCALE GENOMIC DNA]</scope>
    <source>
        <strain evidence="11">ATCC 700853 / DSM 12137 / I77R1B</strain>
    </source>
</reference>
<feature type="transmembrane region" description="Helical" evidence="8">
    <location>
        <begin position="12"/>
        <end position="29"/>
    </location>
</feature>
<feature type="transmembrane region" description="Helical" evidence="8">
    <location>
        <begin position="459"/>
        <end position="477"/>
    </location>
</feature>
<dbReference type="RefSeq" id="WP_013431737.1">
    <property type="nucleotide sequence ID" value="NC_014721.1"/>
</dbReference>
<organism evidence="10 11">
    <name type="scientific">Caldicellulosiruptor acetigenus (strain ATCC 700853 / DSM 12137 / I77R1B)</name>
    <name type="common">Caldicellulosiruptor kristjanssonii</name>
    <dbReference type="NCBI Taxonomy" id="632335"/>
    <lineage>
        <taxon>Bacteria</taxon>
        <taxon>Bacillati</taxon>
        <taxon>Bacillota</taxon>
        <taxon>Bacillota incertae sedis</taxon>
        <taxon>Caldicellulosiruptorales</taxon>
        <taxon>Caldicellulosiruptoraceae</taxon>
        <taxon>Caldicellulosiruptor</taxon>
    </lineage>
</organism>
<proteinExistence type="predicted"/>
<evidence type="ECO:0000313" key="11">
    <source>
        <dbReference type="Proteomes" id="UP000009256"/>
    </source>
</evidence>
<evidence type="ECO:0000256" key="2">
    <source>
        <dbReference type="ARBA" id="ARBA00022475"/>
    </source>
</evidence>
<keyword evidence="7 8" id="KW-0472">Membrane</keyword>
<dbReference type="STRING" id="632335.Calkr_0329"/>
<dbReference type="EMBL" id="CP002326">
    <property type="protein sequence ID" value="ADQ39889.1"/>
    <property type="molecule type" value="Genomic_DNA"/>
</dbReference>
<dbReference type="KEGG" id="cki:Calkr_0329"/>
<evidence type="ECO:0000256" key="3">
    <source>
        <dbReference type="ARBA" id="ARBA00022676"/>
    </source>
</evidence>
<keyword evidence="5 8" id="KW-0812">Transmembrane</keyword>
<feature type="transmembrane region" description="Helical" evidence="8">
    <location>
        <begin position="236"/>
        <end position="269"/>
    </location>
</feature>
<keyword evidence="3" id="KW-0328">Glycosyltransferase</keyword>
<feature type="transmembrane region" description="Helical" evidence="8">
    <location>
        <begin position="130"/>
        <end position="148"/>
    </location>
</feature>
<keyword evidence="6 8" id="KW-1133">Transmembrane helix</keyword>
<evidence type="ECO:0000256" key="1">
    <source>
        <dbReference type="ARBA" id="ARBA00004651"/>
    </source>
</evidence>